<name>A0A1L3HP61_ELHV1</name>
<dbReference type="EMBL" id="KX759166">
    <property type="protein sequence ID" value="APG41617.1"/>
    <property type="molecule type" value="Genomic_DNA"/>
</dbReference>
<evidence type="ECO:0000256" key="1">
    <source>
        <dbReference type="SAM" id="Phobius"/>
    </source>
</evidence>
<keyword evidence="1" id="KW-0812">Transmembrane</keyword>
<reference evidence="2" key="1">
    <citation type="journal article" date="2014" name="J. Virol.">
        <title>Elephant endotheliotropic herpesviruses EEHV1A, EEHV1B, and EEHV2 from cases of hemorrhagic disease are highly diverged from other mammalian herpesviruses and may form a new subfamily.</title>
        <authorList>
            <person name="Richman LK"/>
            <person name="Zong JC"/>
            <person name="Latimer EM"/>
            <person name="Lock J"/>
            <person name="Fleischer RC"/>
            <person name="Heaggans SY"/>
            <person name="Hayward GS."/>
        </authorList>
    </citation>
    <scope>NUCLEOTIDE SEQUENCE</scope>
    <source>
        <strain evidence="2">NAP75</strain>
    </source>
</reference>
<gene>
    <name evidence="2" type="primary">E51</name>
</gene>
<protein>
    <submittedName>
        <fullName evidence="2">Membrane glycoprotein E51</fullName>
    </submittedName>
</protein>
<feature type="transmembrane region" description="Helical" evidence="1">
    <location>
        <begin position="143"/>
        <end position="162"/>
    </location>
</feature>
<evidence type="ECO:0000313" key="2">
    <source>
        <dbReference type="EMBL" id="APG41617.1"/>
    </source>
</evidence>
<keyword evidence="1" id="KW-0472">Membrane</keyword>
<proteinExistence type="predicted"/>
<feature type="transmembrane region" description="Helical" evidence="1">
    <location>
        <begin position="12"/>
        <end position="29"/>
    </location>
</feature>
<sequence length="163" mass="18233">MMGGGCFETSIVTYIIFMGNFFYVFVLCANPDLCQSSKKNFTTSTISRSNDQITITVKIETDDYYVLKRNSSILYTKTNQPSDVTINATHFILVTSCATATGNYSLQTASHNHGSTCHYFNVSCPSYFTSTPLAQSSCSECNYTTFTTTPFVILIFYLIFLIF</sequence>
<accession>A0A1L3HP61</accession>
<organism evidence="2">
    <name type="scientific">Elephant endotheliotropic herpesvirus 1A</name>
    <dbReference type="NCBI Taxonomy" id="759753"/>
    <lineage>
        <taxon>Viruses</taxon>
        <taxon>Duplodnaviria</taxon>
        <taxon>Heunggongvirae</taxon>
        <taxon>Peploviricota</taxon>
        <taxon>Herviviricetes</taxon>
        <taxon>Herpesvirales</taxon>
        <taxon>Orthoherpesviridae</taxon>
        <taxon>Betaherpesvirinae</taxon>
        <taxon>Proboscivirus</taxon>
        <taxon>Proboscivirus elephantidbeta1</taxon>
        <taxon>Elephantid herpesvirus 1</taxon>
    </lineage>
</organism>
<reference evidence="2" key="2">
    <citation type="submission" date="2016-08" db="EMBL/GenBank/DDBJ databases">
        <title>Extraordinary levels of hypervariability and flexibility within a 10-kb multigene immunoglobulin and G-protein coupled receptor family-encoding segment of the genomes from 35 strains of elephant endotheliotropic herpesvirus 1 (EEHV1).</title>
        <authorList>
            <person name="Zong J.-C."/>
            <person name="Long S.Y."/>
            <person name="Heaggans S.Y."/>
            <person name="Latimer E.M."/>
            <person name="Zachariah A."/>
            <person name="Hayward G.S."/>
        </authorList>
    </citation>
    <scope>NUCLEOTIDE SEQUENCE</scope>
    <source>
        <strain evidence="2">NAP75</strain>
    </source>
</reference>
<keyword evidence="1" id="KW-1133">Transmembrane helix</keyword>